<dbReference type="PANTHER" id="PTHR23519:SF5">
    <property type="entry name" value="AUTOPHAGY-RELATED PROTEIN"/>
    <property type="match status" value="1"/>
</dbReference>
<evidence type="ECO:0000256" key="5">
    <source>
        <dbReference type="ARBA" id="ARBA00022989"/>
    </source>
</evidence>
<dbReference type="Proteomes" id="UP000323067">
    <property type="component" value="Chromosome ii"/>
</dbReference>
<dbReference type="GO" id="GO:0006914">
    <property type="term" value="P:autophagy"/>
    <property type="evidence" value="ECO:0007669"/>
    <property type="project" value="UniProtKB-KW"/>
</dbReference>
<dbReference type="EMBL" id="CP023327">
    <property type="protein sequence ID" value="ATY66541.1"/>
    <property type="molecule type" value="Genomic_DNA"/>
</dbReference>
<dbReference type="AlphaFoldDB" id="A0A2H4STV6"/>
<comment type="subcellular location">
    <subcellularLocation>
        <location evidence="1 8">Vacuole membrane</location>
        <topology evidence="1 8">Multi-pass membrane protein</topology>
    </subcellularLocation>
</comment>
<dbReference type="InterPro" id="IPR024671">
    <property type="entry name" value="Atg22-like"/>
</dbReference>
<keyword evidence="3 8" id="KW-0813">Transport</keyword>
<gene>
    <name evidence="10" type="ORF">A9K55_000688</name>
</gene>
<comment type="similarity">
    <text evidence="2 8">Belongs to the ATG22 family.</text>
</comment>
<dbReference type="Gene3D" id="1.20.1250.20">
    <property type="entry name" value="MFS general substrate transporter like domains"/>
    <property type="match status" value="1"/>
</dbReference>
<dbReference type="InterPro" id="IPR050495">
    <property type="entry name" value="ATG22/LtaA_families"/>
</dbReference>
<keyword evidence="7 8" id="KW-0472">Membrane</keyword>
<feature type="region of interest" description="Disordered" evidence="9">
    <location>
        <begin position="1"/>
        <end position="60"/>
    </location>
</feature>
<comment type="caution">
    <text evidence="8">Lacks conserved residue(s) required for the propagation of feature annotation.</text>
</comment>
<feature type="transmembrane region" description="Helical" evidence="8">
    <location>
        <begin position="415"/>
        <end position="435"/>
    </location>
</feature>
<keyword evidence="8" id="KW-0926">Vacuole</keyword>
<dbReference type="GO" id="GO:0006865">
    <property type="term" value="P:amino acid transport"/>
    <property type="evidence" value="ECO:0007669"/>
    <property type="project" value="UniProtKB-KW"/>
</dbReference>
<evidence type="ECO:0000256" key="3">
    <source>
        <dbReference type="ARBA" id="ARBA00022448"/>
    </source>
</evidence>
<evidence type="ECO:0000256" key="9">
    <source>
        <dbReference type="SAM" id="MobiDB-lite"/>
    </source>
</evidence>
<sequence length="571" mass="62110">MTGTSSSPEITDPIAGSGPQPPAPPASTTEKQAAAAAAAGEHVEDAPPSSSDHGSAPDLHKKGALGFIQQQHTIPTTGRVMPTGKCEYIFFCIYYFSNNGAPIGGNGGALRQALTAQAFPDRIVHWGGQSLNSKLPTKISEAEFSLLGGLVTLLTVGPYADYGNWRPWIMIIAQSVLYISQFAMCGISKADQWQAAQALYVAGSLAANIATAFYTATFPSLVHNLPKILESEQQVRDGTKSPEEHAELDSYERSKLYNLCNITGSGLVVVFYAIAVGISAGIGFDTPTKLIRSYNVLMGYFGALTVVATVPFFLVQKHRPGQQLPEGASFWTVGFKQVWSAMKSAKELRQCMLYLLAFFMLQERTYPSSPPHLRVINYSPLKLNAMSLVADLSGGSGTVFVLLMQKKFRFSVKAGVFYGACMTLVPSLWGGIGYFTKSAGFFHPWTFWAANAWNFNTAAWGSYQITMISEVVPAPKAFLFFALFNCVGKTSGFIGPFISSAIIERAHGETSAAYWFLFAMGSVGCVALWFVDTDKAKRDNARYLEREAAEFYSERQMRELHQEKTGHAATA</sequence>
<keyword evidence="6 8" id="KW-0072">Autophagy</keyword>
<dbReference type="PANTHER" id="PTHR23519">
    <property type="entry name" value="AUTOPHAGY-RELATED PROTEIN 22"/>
    <property type="match status" value="1"/>
</dbReference>
<dbReference type="SUPFAM" id="SSF103473">
    <property type="entry name" value="MFS general substrate transporter"/>
    <property type="match status" value="1"/>
</dbReference>
<evidence type="ECO:0000256" key="4">
    <source>
        <dbReference type="ARBA" id="ARBA00022692"/>
    </source>
</evidence>
<evidence type="ECO:0000256" key="7">
    <source>
        <dbReference type="ARBA" id="ARBA00023136"/>
    </source>
</evidence>
<feature type="transmembrane region" description="Helical" evidence="8">
    <location>
        <begin position="262"/>
        <end position="284"/>
    </location>
</feature>
<dbReference type="GO" id="GO:0005774">
    <property type="term" value="C:vacuolar membrane"/>
    <property type="evidence" value="ECO:0007669"/>
    <property type="project" value="UniProtKB-SubCell"/>
</dbReference>
<evidence type="ECO:0000313" key="11">
    <source>
        <dbReference type="Proteomes" id="UP000323067"/>
    </source>
</evidence>
<keyword evidence="5 8" id="KW-1133">Transmembrane helix</keyword>
<feature type="transmembrane region" description="Helical" evidence="8">
    <location>
        <begin position="296"/>
        <end position="315"/>
    </location>
</feature>
<keyword evidence="4 8" id="KW-0812">Transmembrane</keyword>
<dbReference type="VEuPathDB" id="FungiDB:A9K55_000688"/>
<evidence type="ECO:0000256" key="8">
    <source>
        <dbReference type="RuleBase" id="RU363073"/>
    </source>
</evidence>
<proteinExistence type="inferred from homology"/>
<evidence type="ECO:0000256" key="2">
    <source>
        <dbReference type="ARBA" id="ARBA00006978"/>
    </source>
</evidence>
<name>A0A2H4STV6_CORMI</name>
<keyword evidence="8" id="KW-0029">Amino-acid transport</keyword>
<evidence type="ECO:0000313" key="10">
    <source>
        <dbReference type="EMBL" id="ATY66541.1"/>
    </source>
</evidence>
<reference evidence="10 11" key="1">
    <citation type="journal article" date="2017" name="BMC Genomics">
        <title>Chromosome level assembly and secondary metabolite potential of the parasitic fungus Cordyceps militaris.</title>
        <authorList>
            <person name="Kramer G.J."/>
            <person name="Nodwell J.R."/>
        </authorList>
    </citation>
    <scope>NUCLEOTIDE SEQUENCE [LARGE SCALE GENOMIC DNA]</scope>
    <source>
        <strain evidence="10 11">ATCC 34164</strain>
    </source>
</reference>
<dbReference type="Pfam" id="PF11700">
    <property type="entry name" value="ATG22"/>
    <property type="match status" value="1"/>
</dbReference>
<dbReference type="OrthoDB" id="42657at2759"/>
<feature type="transmembrane region" description="Helical" evidence="8">
    <location>
        <begin position="477"/>
        <end position="500"/>
    </location>
</feature>
<dbReference type="InterPro" id="IPR036259">
    <property type="entry name" value="MFS_trans_sf"/>
</dbReference>
<feature type="transmembrane region" description="Helical" evidence="8">
    <location>
        <begin position="512"/>
        <end position="531"/>
    </location>
</feature>
<evidence type="ECO:0000256" key="1">
    <source>
        <dbReference type="ARBA" id="ARBA00004128"/>
    </source>
</evidence>
<protein>
    <recommendedName>
        <fullName evidence="8">Autophagy-related protein</fullName>
    </recommendedName>
</protein>
<dbReference type="VEuPathDB" id="FungiDB:CCM_04606"/>
<organism evidence="10 11">
    <name type="scientific">Cordyceps militaris</name>
    <name type="common">Caterpillar fungus</name>
    <name type="synonym">Clavaria militaris</name>
    <dbReference type="NCBI Taxonomy" id="73501"/>
    <lineage>
        <taxon>Eukaryota</taxon>
        <taxon>Fungi</taxon>
        <taxon>Dikarya</taxon>
        <taxon>Ascomycota</taxon>
        <taxon>Pezizomycotina</taxon>
        <taxon>Sordariomycetes</taxon>
        <taxon>Hypocreomycetidae</taxon>
        <taxon>Hypocreales</taxon>
        <taxon>Cordycipitaceae</taxon>
        <taxon>Cordyceps</taxon>
    </lineage>
</organism>
<comment type="function">
    <text evidence="8">Vacuolar effluxer which mediate the efflux of amino acids resulting from autophagic degradation. The release of autophagic amino acids allows the maintenance of protein synthesis and viability during nitrogen starvation.</text>
</comment>
<evidence type="ECO:0000256" key="6">
    <source>
        <dbReference type="ARBA" id="ARBA00023006"/>
    </source>
</evidence>
<accession>A0A2H4STV6</accession>